<reference evidence="1" key="1">
    <citation type="submission" date="2014-06" db="EMBL/GenBank/DDBJ databases">
        <title>Key roles for freshwater Actinobacteria revealed by deep metagenomic sequencing.</title>
        <authorList>
            <person name="Ghai R."/>
            <person name="Mizuno C.M."/>
            <person name="Picazo A."/>
            <person name="Camacho A."/>
            <person name="Rodriguez-Valera F."/>
        </authorList>
    </citation>
    <scope>NUCLEOTIDE SEQUENCE</scope>
</reference>
<accession>A0A094SP13</accession>
<gene>
    <name evidence="1" type="ORF">GM51_5350</name>
</gene>
<dbReference type="AlphaFoldDB" id="A0A094SP13"/>
<dbReference type="EMBL" id="JNSL01000022">
    <property type="protein sequence ID" value="KGA20373.1"/>
    <property type="molecule type" value="Genomic_DNA"/>
</dbReference>
<dbReference type="InterPro" id="IPR045596">
    <property type="entry name" value="DUF6459"/>
</dbReference>
<name>A0A094SP13_9ZZZZ</name>
<proteinExistence type="predicted"/>
<comment type="caution">
    <text evidence="1">The sequence shown here is derived from an EMBL/GenBank/DDBJ whole genome shotgun (WGS) entry which is preliminary data.</text>
</comment>
<sequence length="176" mass="19713">MTAIIYALPVPGAHQYKPGNIINLPVRTKHGLQETLPFEWPTDGANAIKYVPPRMAENRPDSFDPQATARVDLPSARQWSMRLVHALVEVVNGSRPAAQLNRWITPEVMSQLQYQIARNKMPRLGVRSIHVHETDDGVAEVSSVFGTPNRSFALALRLEGLDGRWRATSLMWALPE</sequence>
<dbReference type="Pfam" id="PF20060">
    <property type="entry name" value="DUF6459"/>
    <property type="match status" value="1"/>
</dbReference>
<evidence type="ECO:0000313" key="1">
    <source>
        <dbReference type="EMBL" id="KGA20373.1"/>
    </source>
</evidence>
<protein>
    <submittedName>
        <fullName evidence="1">Uncharacterized protein</fullName>
    </submittedName>
</protein>
<organism evidence="1">
    <name type="scientific">freshwater metagenome</name>
    <dbReference type="NCBI Taxonomy" id="449393"/>
    <lineage>
        <taxon>unclassified sequences</taxon>
        <taxon>metagenomes</taxon>
        <taxon>ecological metagenomes</taxon>
    </lineage>
</organism>